<evidence type="ECO:0000256" key="1">
    <source>
        <dbReference type="SAM" id="Phobius"/>
    </source>
</evidence>
<keyword evidence="1" id="KW-0472">Membrane</keyword>
<reference evidence="2 3" key="1">
    <citation type="journal article" date="2005" name="Proc. Natl. Acad. Sci. U.S.A.">
        <title>The genome of Salinibacter ruber: convergence and gene exchange among hyperhalophilic bacteria and archaea.</title>
        <authorList>
            <person name="Mongodin E.F."/>
            <person name="Nelson K.E."/>
            <person name="Daugherty S."/>
            <person name="Deboy R.T."/>
            <person name="Wister J."/>
            <person name="Khouri H."/>
            <person name="Weidman J."/>
            <person name="Walsh D.A."/>
            <person name="Papke R.T."/>
            <person name="Sanchez Perez G."/>
            <person name="Sharma A.K."/>
            <person name="Nesbo C.L."/>
            <person name="MacLeod D."/>
            <person name="Bapteste E."/>
            <person name="Doolittle W.F."/>
            <person name="Charlebois R.L."/>
            <person name="Legault B."/>
            <person name="Rodriguez-Valera F."/>
        </authorList>
    </citation>
    <scope>NUCLEOTIDE SEQUENCE [LARGE SCALE GENOMIC DNA]</scope>
    <source>
        <strain evidence="3">DSM 13855 / CECT 5946 / M31</strain>
    </source>
</reference>
<dbReference type="EnsemblBacteria" id="ABC44876">
    <property type="protein sequence ID" value="ABC44876"/>
    <property type="gene ID" value="SRU_0154"/>
</dbReference>
<keyword evidence="1" id="KW-0812">Transmembrane</keyword>
<dbReference type="OrthoDB" id="1496200at2"/>
<feature type="transmembrane region" description="Helical" evidence="1">
    <location>
        <begin position="116"/>
        <end position="135"/>
    </location>
</feature>
<proteinExistence type="predicted"/>
<dbReference type="EMBL" id="CP000159">
    <property type="protein sequence ID" value="ABC44876.1"/>
    <property type="molecule type" value="Genomic_DNA"/>
</dbReference>
<evidence type="ECO:0000313" key="2">
    <source>
        <dbReference type="EMBL" id="ABC44876.1"/>
    </source>
</evidence>
<feature type="transmembrane region" description="Helical" evidence="1">
    <location>
        <begin position="209"/>
        <end position="225"/>
    </location>
</feature>
<keyword evidence="1" id="KW-1133">Transmembrane helix</keyword>
<dbReference type="eggNOG" id="ENOG5030IPX">
    <property type="taxonomic scope" value="Bacteria"/>
</dbReference>
<evidence type="ECO:0000313" key="3">
    <source>
        <dbReference type="Proteomes" id="UP000008674"/>
    </source>
</evidence>
<gene>
    <name evidence="2" type="ordered locus">SRU_0154</name>
</gene>
<accession>Q2S674</accession>
<organism evidence="2 3">
    <name type="scientific">Salinibacter ruber (strain DSM 13855 / M31)</name>
    <dbReference type="NCBI Taxonomy" id="309807"/>
    <lineage>
        <taxon>Bacteria</taxon>
        <taxon>Pseudomonadati</taxon>
        <taxon>Rhodothermota</taxon>
        <taxon>Rhodothermia</taxon>
        <taxon>Rhodothermales</taxon>
        <taxon>Salinibacteraceae</taxon>
        <taxon>Salinibacter</taxon>
    </lineage>
</organism>
<sequence length="252" mass="27587">MCDACRGHSWRRARLHPAGRACWAFDSGAIHCADSQFESAMSQLEYLVALISIIVGLGLTDLAQSVRELIRPGYTVKWDGLPLAWSVFVFLMTILLWWQGFAALKEPDIGGGAGPFFLSFLLYFLILYLCCAFALPDPDWERASVGSGPAGATNPAGPAERGVDLEAFYFSTGHRRWFFGLLIGFWVALMVADQLTFESGGPAQRLRSVLPVLGLCAITAIPILTDRRWAHWVVVTVLGGLIGAQAVRDILL</sequence>
<dbReference type="HOGENOM" id="CLU_1342460_0_0_10"/>
<dbReference type="KEGG" id="sru:SRU_0154"/>
<feature type="transmembrane region" description="Helical" evidence="1">
    <location>
        <begin position="231"/>
        <end position="251"/>
    </location>
</feature>
<dbReference type="Proteomes" id="UP000008674">
    <property type="component" value="Chromosome"/>
</dbReference>
<protein>
    <submittedName>
        <fullName evidence="2">Uncharacterized protein</fullName>
    </submittedName>
</protein>
<keyword evidence="3" id="KW-1185">Reference proteome</keyword>
<name>Q2S674_SALRD</name>
<feature type="transmembrane region" description="Helical" evidence="1">
    <location>
        <begin position="83"/>
        <end position="104"/>
    </location>
</feature>
<dbReference type="AlphaFoldDB" id="Q2S674"/>
<feature type="transmembrane region" description="Helical" evidence="1">
    <location>
        <begin position="177"/>
        <end position="197"/>
    </location>
</feature>